<dbReference type="Proteomes" id="UP000052008">
    <property type="component" value="Unassembled WGS sequence"/>
</dbReference>
<feature type="domain" description="DUF4046" evidence="2">
    <location>
        <begin position="177"/>
        <end position="252"/>
    </location>
</feature>
<dbReference type="EMBL" id="LIZS01000016">
    <property type="protein sequence ID" value="KPJ53579.1"/>
    <property type="molecule type" value="Genomic_DNA"/>
</dbReference>
<name>A0A0S7WTX3_UNCT6</name>
<dbReference type="Pfam" id="PF13255">
    <property type="entry name" value="DUF4046"/>
    <property type="match status" value="2"/>
</dbReference>
<reference evidence="3 4" key="1">
    <citation type="journal article" date="2015" name="Microbiome">
        <title>Genomic resolution of linkages in carbon, nitrogen, and sulfur cycling among widespread estuary sediment bacteria.</title>
        <authorList>
            <person name="Baker B.J."/>
            <person name="Lazar C.S."/>
            <person name="Teske A.P."/>
            <person name="Dick G.J."/>
        </authorList>
    </citation>
    <scope>NUCLEOTIDE SEQUENCE [LARGE SCALE GENOMIC DNA]</scope>
    <source>
        <strain evidence="3">DG_24</strain>
    </source>
</reference>
<evidence type="ECO:0000256" key="1">
    <source>
        <dbReference type="SAM" id="MobiDB-lite"/>
    </source>
</evidence>
<feature type="compositionally biased region" description="Basic and acidic residues" evidence="1">
    <location>
        <begin position="261"/>
        <end position="271"/>
    </location>
</feature>
<dbReference type="STRING" id="1703770.AMJ39_04195"/>
<accession>A0A0S7WTX3</accession>
<organism evidence="3 4">
    <name type="scientific">candidate division TA06 bacterium DG_24</name>
    <dbReference type="NCBI Taxonomy" id="1703770"/>
    <lineage>
        <taxon>Bacteria</taxon>
        <taxon>Bacteria division TA06</taxon>
    </lineage>
</organism>
<feature type="region of interest" description="Disordered" evidence="1">
    <location>
        <begin position="255"/>
        <end position="282"/>
    </location>
</feature>
<proteinExistence type="predicted"/>
<evidence type="ECO:0000259" key="2">
    <source>
        <dbReference type="Pfam" id="PF13255"/>
    </source>
</evidence>
<sequence>MRGGINSHQEVVAMYEKVLAGEERRFPNKFFDGQDGKKRARIVTRYLFDQKLKIPPDQIPVRMHKKLFYENGLAWMLGKCFGWSPYKAIENAYPGYYKPWQFNVKGIWRGARGLELAAEATRWMVKMENVGAEEVPREVTPEIFAKYDLSGMLSMCFHGSCYRAIENAYPGRYQPWEFKNVPKHFWSGEQGMENARAATRWLVEEVLNIPRERVFSEMTYELFRRHGLGGMLTRCFGGSSKAALRWAYPDLGVRQPGTARSEQKEDADRKAIAWQRHHAPAS</sequence>
<gene>
    <name evidence="3" type="ORF">AMJ39_04195</name>
</gene>
<dbReference type="AlphaFoldDB" id="A0A0S7WTX3"/>
<evidence type="ECO:0000313" key="4">
    <source>
        <dbReference type="Proteomes" id="UP000052008"/>
    </source>
</evidence>
<evidence type="ECO:0000313" key="3">
    <source>
        <dbReference type="EMBL" id="KPJ53579.1"/>
    </source>
</evidence>
<protein>
    <recommendedName>
        <fullName evidence="2">DUF4046 domain-containing protein</fullName>
    </recommendedName>
</protein>
<feature type="domain" description="DUF4046" evidence="2">
    <location>
        <begin position="11"/>
        <end position="96"/>
    </location>
</feature>
<dbReference type="InterPro" id="IPR025119">
    <property type="entry name" value="DUF4046"/>
</dbReference>
<comment type="caution">
    <text evidence="3">The sequence shown here is derived from an EMBL/GenBank/DDBJ whole genome shotgun (WGS) entry which is preliminary data.</text>
</comment>